<evidence type="ECO:0000313" key="7">
    <source>
        <dbReference type="Proteomes" id="UP001157914"/>
    </source>
</evidence>
<dbReference type="GO" id="GO:0003677">
    <property type="term" value="F:DNA binding"/>
    <property type="evidence" value="ECO:0007669"/>
    <property type="project" value="UniProtKB-KW"/>
</dbReference>
<dbReference type="Gene3D" id="1.10.10.10">
    <property type="entry name" value="Winged helix-like DNA-binding domain superfamily/Winged helix DNA-binding domain"/>
    <property type="match status" value="1"/>
</dbReference>
<dbReference type="InterPro" id="IPR000847">
    <property type="entry name" value="LysR_HTH_N"/>
</dbReference>
<gene>
    <name evidence="6" type="ORF">SAMN06265374_2341</name>
</gene>
<dbReference type="SUPFAM" id="SSF53850">
    <property type="entry name" value="Periplasmic binding protein-like II"/>
    <property type="match status" value="1"/>
</dbReference>
<dbReference type="InterPro" id="IPR005119">
    <property type="entry name" value="LysR_subst-bd"/>
</dbReference>
<proteinExistence type="inferred from homology"/>
<feature type="domain" description="HTH lysR-type" evidence="5">
    <location>
        <begin position="29"/>
        <end position="81"/>
    </location>
</feature>
<dbReference type="CDD" id="cd08422">
    <property type="entry name" value="PBP2_CrgA_like"/>
    <property type="match status" value="1"/>
</dbReference>
<keyword evidence="3 6" id="KW-0238">DNA-binding</keyword>
<evidence type="ECO:0000256" key="3">
    <source>
        <dbReference type="ARBA" id="ARBA00023125"/>
    </source>
</evidence>
<comment type="similarity">
    <text evidence="1">Belongs to the LysR transcriptional regulatory family.</text>
</comment>
<keyword evidence="4" id="KW-0804">Transcription</keyword>
<dbReference type="InterPro" id="IPR058163">
    <property type="entry name" value="LysR-type_TF_proteobact-type"/>
</dbReference>
<keyword evidence="2" id="KW-0805">Transcription regulation</keyword>
<dbReference type="Gene3D" id="3.40.190.290">
    <property type="match status" value="1"/>
</dbReference>
<evidence type="ECO:0000256" key="4">
    <source>
        <dbReference type="ARBA" id="ARBA00023163"/>
    </source>
</evidence>
<evidence type="ECO:0000256" key="2">
    <source>
        <dbReference type="ARBA" id="ARBA00023015"/>
    </source>
</evidence>
<protein>
    <submittedName>
        <fullName evidence="6">DNA-binding transcriptional regulator, LysR family</fullName>
    </submittedName>
</protein>
<dbReference type="SUPFAM" id="SSF46785">
    <property type="entry name" value="Winged helix' DNA-binding domain"/>
    <property type="match status" value="1"/>
</dbReference>
<sequence>MIDVIISLNEHSSYTIHKIMSSENLTEYLRIFRAVVDRESFSAAARELNMTPAWVARQVTRLEEHVNATLLIRTTRHLRLTDAGQDCYRTAGRVAEELQALRDHLQKDTTSITGTVRLNVPTVFALSRLGGQLAAFQKTYPNLTLDVTVSDRFVDLFNDGADIFLRIAHTLEDSNAVVQKVCDVPRVLCAAPGYLARGGTIARLSDIQDHKALVFSGLQSPNQWHLSDGKTTAWVDPNAVLRANNSLLLKKTALSGAGLAFLPRMIVEEELQSGGLVQLDRFVDCSPFQMYLLRPPLKHLPARTRIVWDFLSAGANAA</sequence>
<evidence type="ECO:0000259" key="5">
    <source>
        <dbReference type="PROSITE" id="PS50931"/>
    </source>
</evidence>
<dbReference type="Pfam" id="PF00126">
    <property type="entry name" value="HTH_1"/>
    <property type="match status" value="1"/>
</dbReference>
<keyword evidence="7" id="KW-1185">Reference proteome</keyword>
<accession>A0ABY1P1F3</accession>
<dbReference type="EMBL" id="FXTT01000003">
    <property type="protein sequence ID" value="SMP23910.1"/>
    <property type="molecule type" value="Genomic_DNA"/>
</dbReference>
<comment type="caution">
    <text evidence="6">The sequence shown here is derived from an EMBL/GenBank/DDBJ whole genome shotgun (WGS) entry which is preliminary data.</text>
</comment>
<dbReference type="InterPro" id="IPR036388">
    <property type="entry name" value="WH-like_DNA-bd_sf"/>
</dbReference>
<name>A0ABY1P1F3_9HYPH</name>
<reference evidence="6 7" key="1">
    <citation type="submission" date="2017-05" db="EMBL/GenBank/DDBJ databases">
        <authorList>
            <person name="Varghese N."/>
            <person name="Submissions S."/>
        </authorList>
    </citation>
    <scope>NUCLEOTIDE SEQUENCE [LARGE SCALE GENOMIC DNA]</scope>
    <source>
        <strain evidence="6 7">DSM 15949</strain>
    </source>
</reference>
<dbReference type="PROSITE" id="PS50931">
    <property type="entry name" value="HTH_LYSR"/>
    <property type="match status" value="1"/>
</dbReference>
<dbReference type="Proteomes" id="UP001157914">
    <property type="component" value="Unassembled WGS sequence"/>
</dbReference>
<dbReference type="InterPro" id="IPR036390">
    <property type="entry name" value="WH_DNA-bd_sf"/>
</dbReference>
<evidence type="ECO:0000313" key="6">
    <source>
        <dbReference type="EMBL" id="SMP23910.1"/>
    </source>
</evidence>
<dbReference type="PANTHER" id="PTHR30537:SF5">
    <property type="entry name" value="HTH-TYPE TRANSCRIPTIONAL ACTIVATOR TTDR-RELATED"/>
    <property type="match status" value="1"/>
</dbReference>
<dbReference type="Pfam" id="PF03466">
    <property type="entry name" value="LysR_substrate"/>
    <property type="match status" value="1"/>
</dbReference>
<organism evidence="6 7">
    <name type="scientific">Roseibium denhamense</name>
    <dbReference type="NCBI Taxonomy" id="76305"/>
    <lineage>
        <taxon>Bacteria</taxon>
        <taxon>Pseudomonadati</taxon>
        <taxon>Pseudomonadota</taxon>
        <taxon>Alphaproteobacteria</taxon>
        <taxon>Hyphomicrobiales</taxon>
        <taxon>Stappiaceae</taxon>
        <taxon>Roseibium</taxon>
    </lineage>
</organism>
<evidence type="ECO:0000256" key="1">
    <source>
        <dbReference type="ARBA" id="ARBA00009437"/>
    </source>
</evidence>
<dbReference type="PANTHER" id="PTHR30537">
    <property type="entry name" value="HTH-TYPE TRANSCRIPTIONAL REGULATOR"/>
    <property type="match status" value="1"/>
</dbReference>